<dbReference type="Gene3D" id="3.40.640.10">
    <property type="entry name" value="Type I PLP-dependent aspartate aminotransferase-like (Major domain)"/>
    <property type="match status" value="1"/>
</dbReference>
<evidence type="ECO:0000256" key="2">
    <source>
        <dbReference type="ARBA" id="ARBA00012224"/>
    </source>
</evidence>
<dbReference type="PANTHER" id="PTHR43525:SF1">
    <property type="entry name" value="PROTEIN MALY"/>
    <property type="match status" value="1"/>
</dbReference>
<dbReference type="NCBIfam" id="TIGR04350">
    <property type="entry name" value="C_S_lyase_PatB"/>
    <property type="match status" value="1"/>
</dbReference>
<evidence type="ECO:0000259" key="6">
    <source>
        <dbReference type="Pfam" id="PF00155"/>
    </source>
</evidence>
<dbReference type="EMBL" id="JACHKT010000025">
    <property type="protein sequence ID" value="MBB6004530.1"/>
    <property type="molecule type" value="Genomic_DNA"/>
</dbReference>
<evidence type="ECO:0000313" key="7">
    <source>
        <dbReference type="EMBL" id="MBB6004530.1"/>
    </source>
</evidence>
<evidence type="ECO:0000256" key="4">
    <source>
        <dbReference type="ARBA" id="ARBA00023239"/>
    </source>
</evidence>
<dbReference type="GO" id="GO:0030170">
    <property type="term" value="F:pyridoxal phosphate binding"/>
    <property type="evidence" value="ECO:0007669"/>
    <property type="project" value="InterPro"/>
</dbReference>
<evidence type="ECO:0000256" key="5">
    <source>
        <dbReference type="ARBA" id="ARBA00037974"/>
    </source>
</evidence>
<keyword evidence="8" id="KW-1185">Reference proteome</keyword>
<evidence type="ECO:0000256" key="3">
    <source>
        <dbReference type="ARBA" id="ARBA00022898"/>
    </source>
</evidence>
<dbReference type="GO" id="GO:0047804">
    <property type="term" value="F:cysteine-S-conjugate beta-lyase activity"/>
    <property type="evidence" value="ECO:0007669"/>
    <property type="project" value="UniProtKB-EC"/>
</dbReference>
<protein>
    <recommendedName>
        <fullName evidence="2">cysteine-S-conjugate beta-lyase</fullName>
        <ecNumber evidence="2">4.4.1.13</ecNumber>
    </recommendedName>
</protein>
<dbReference type="Pfam" id="PF00155">
    <property type="entry name" value="Aminotran_1_2"/>
    <property type="match status" value="1"/>
</dbReference>
<dbReference type="SUPFAM" id="SSF53383">
    <property type="entry name" value="PLP-dependent transferases"/>
    <property type="match status" value="1"/>
</dbReference>
<keyword evidence="3" id="KW-0663">Pyridoxal phosphate</keyword>
<dbReference type="AlphaFoldDB" id="A0A841EW39"/>
<keyword evidence="4 7" id="KW-0456">Lyase</keyword>
<dbReference type="InterPro" id="IPR015422">
    <property type="entry name" value="PyrdxlP-dep_Trfase_small"/>
</dbReference>
<dbReference type="PANTHER" id="PTHR43525">
    <property type="entry name" value="PROTEIN MALY"/>
    <property type="match status" value="1"/>
</dbReference>
<gene>
    <name evidence="7" type="ORF">HNP25_003196</name>
</gene>
<dbReference type="InterPro" id="IPR004839">
    <property type="entry name" value="Aminotransferase_I/II_large"/>
</dbReference>
<accession>A0A841EW39</accession>
<dbReference type="InterPro" id="IPR051798">
    <property type="entry name" value="Class-II_PLP-Dep_Aminotrans"/>
</dbReference>
<evidence type="ECO:0000313" key="8">
    <source>
        <dbReference type="Proteomes" id="UP000524404"/>
    </source>
</evidence>
<proteinExistence type="inferred from homology"/>
<dbReference type="CDD" id="cd00609">
    <property type="entry name" value="AAT_like"/>
    <property type="match status" value="1"/>
</dbReference>
<dbReference type="InterPro" id="IPR015421">
    <property type="entry name" value="PyrdxlP-dep_Trfase_major"/>
</dbReference>
<organism evidence="7 8">
    <name type="scientific">Arcicella rosea</name>
    <dbReference type="NCBI Taxonomy" id="502909"/>
    <lineage>
        <taxon>Bacteria</taxon>
        <taxon>Pseudomonadati</taxon>
        <taxon>Bacteroidota</taxon>
        <taxon>Cytophagia</taxon>
        <taxon>Cytophagales</taxon>
        <taxon>Flectobacillaceae</taxon>
        <taxon>Arcicella</taxon>
    </lineage>
</organism>
<comment type="cofactor">
    <cofactor evidence="1">
        <name>pyridoxal 5'-phosphate</name>
        <dbReference type="ChEBI" id="CHEBI:597326"/>
    </cofactor>
</comment>
<sequence length="380" mass="43410">MKYNFDEIINRKNTDSQKWDMFNDPENVIPMPVADMDFRCPEPILEVLNNITEHGVFGYSIVPEKLKDLFQDRLKNLYNWETEKEWQVWIPGLVPAIYATCKAIGEAGDAIITAIPVYHPFHLAPAYVDKKLQTFPMIEADGRWTFDFEALEATITSDTKLFMLCNPHNPAGTVFTKEELQKLIDICEKHDIVICSDEIHADLILDIHKKHIPTASLSKKAADRTITLMAPSKTFNIAGLGCSVAIIPNPELRQKFEKAKHGFFPPLTRYSQEAAFVAYRDCEDWRLALVDYLKENHDYLYEALNGYKGLKLLPLEATYLAWIDARETGIENIQEKFLKAGVRIMDGKIFKGEGFFRLNFACPKATLIEAIERIKSALAE</sequence>
<dbReference type="EC" id="4.4.1.13" evidence="2"/>
<comment type="similarity">
    <text evidence="5">Belongs to the class-II pyridoxal-phosphate-dependent aminotransferase family. MalY/PatB cystathionine beta-lyase subfamily.</text>
</comment>
<dbReference type="RefSeq" id="WP_184135582.1">
    <property type="nucleotide sequence ID" value="NZ_JACHKT010000025.1"/>
</dbReference>
<comment type="caution">
    <text evidence="7">The sequence shown here is derived from an EMBL/GenBank/DDBJ whole genome shotgun (WGS) entry which is preliminary data.</text>
</comment>
<reference evidence="7 8" key="1">
    <citation type="submission" date="2020-08" db="EMBL/GenBank/DDBJ databases">
        <title>Functional genomics of gut bacteria from endangered species of beetles.</title>
        <authorList>
            <person name="Carlos-Shanley C."/>
        </authorList>
    </citation>
    <scope>NUCLEOTIDE SEQUENCE [LARGE SCALE GENOMIC DNA]</scope>
    <source>
        <strain evidence="7 8">S00070</strain>
    </source>
</reference>
<dbReference type="Gene3D" id="3.90.1150.10">
    <property type="entry name" value="Aspartate Aminotransferase, domain 1"/>
    <property type="match status" value="1"/>
</dbReference>
<name>A0A841EW39_9BACT</name>
<dbReference type="Proteomes" id="UP000524404">
    <property type="component" value="Unassembled WGS sequence"/>
</dbReference>
<evidence type="ECO:0000256" key="1">
    <source>
        <dbReference type="ARBA" id="ARBA00001933"/>
    </source>
</evidence>
<dbReference type="InterPro" id="IPR015424">
    <property type="entry name" value="PyrdxlP-dep_Trfase"/>
</dbReference>
<dbReference type="InterPro" id="IPR027619">
    <property type="entry name" value="C-S_lyase_PatB-like"/>
</dbReference>
<feature type="domain" description="Aminotransferase class I/classII large" evidence="6">
    <location>
        <begin position="65"/>
        <end position="374"/>
    </location>
</feature>